<dbReference type="RefSeq" id="WP_139091703.1">
    <property type="nucleotide sequence ID" value="NZ_VDGE01000008.1"/>
</dbReference>
<gene>
    <name evidence="1" type="ORF">FHI69_19620</name>
</gene>
<organism evidence="1 2">
    <name type="scientific">Janthinobacterium lividum</name>
    <dbReference type="NCBI Taxonomy" id="29581"/>
    <lineage>
        <taxon>Bacteria</taxon>
        <taxon>Pseudomonadati</taxon>
        <taxon>Pseudomonadota</taxon>
        <taxon>Betaproteobacteria</taxon>
        <taxon>Burkholderiales</taxon>
        <taxon>Oxalobacteraceae</taxon>
        <taxon>Janthinobacterium</taxon>
    </lineage>
</organism>
<evidence type="ECO:0000313" key="2">
    <source>
        <dbReference type="Proteomes" id="UP000305681"/>
    </source>
</evidence>
<dbReference type="Proteomes" id="UP000305681">
    <property type="component" value="Unassembled WGS sequence"/>
</dbReference>
<dbReference type="AlphaFoldDB" id="A0A5C4NQC9"/>
<reference evidence="1 2" key="1">
    <citation type="submission" date="2019-06" db="EMBL/GenBank/DDBJ databases">
        <title>Genome sequence of Janthinobacterium lividum UCD_MED1.</title>
        <authorList>
            <person name="De Leon M.E."/>
            <person name="Jospin G."/>
        </authorList>
    </citation>
    <scope>NUCLEOTIDE SEQUENCE [LARGE SCALE GENOMIC DNA]</scope>
    <source>
        <strain evidence="1 2">UCD_MED1</strain>
    </source>
</reference>
<name>A0A5C4NQC9_9BURK</name>
<proteinExistence type="predicted"/>
<sequence length="494" mass="53871">MDHKTSGDWPLPSGAWYVDDEGAWSMQRSADGQNVSPFVSHADIGKLMLARRLPAAADAPVRQFPPEFSFDPVSGAALQVPPDTSITPPWVPPYGAYPVSDVPPAGPAGLRQASVPLKLADQRVREEHAQADASLPMPPPGEYEFFSAQFGTSAPALLALDPRKAVLHAWLPASKRWLALDPDYGSLLAESDLAHGAWRAELVPEFNSVLVLPTSHGLACIRPDVPSLTYVVEHVGGAPCIASPVWFQNRLWAPLRDDDGRIRFVNLDAAQKPGSDVLLDGMVDLGTVSAPVAYNRMAVWPCANGQLRLQLQPDGNVAASFTPWPEGLVPHFEFGSPYVSRDGGLWQLCFERSRGTYVYVKLGAQAERADALAPRLCSGSFNYRFATKLKTAPWEEPEHGDDGGKNQAVMPLLESSVGNSVFGVKFATSAGLSSVLRSNERLAAQLVQDDELRETVFHTFAVSEPWRLRLFVHEGMLWAYHPLLSRIDGWALQA</sequence>
<comment type="caution">
    <text evidence="1">The sequence shown here is derived from an EMBL/GenBank/DDBJ whole genome shotgun (WGS) entry which is preliminary data.</text>
</comment>
<protein>
    <submittedName>
        <fullName evidence="1">Uncharacterized protein</fullName>
    </submittedName>
</protein>
<accession>A0A5C4NQC9</accession>
<dbReference type="EMBL" id="VDGE01000008">
    <property type="protein sequence ID" value="TNC75316.1"/>
    <property type="molecule type" value="Genomic_DNA"/>
</dbReference>
<evidence type="ECO:0000313" key="1">
    <source>
        <dbReference type="EMBL" id="TNC75316.1"/>
    </source>
</evidence>